<name>A0ACC3N523_9PEZI</name>
<accession>A0ACC3N523</accession>
<comment type="caution">
    <text evidence="1">The sequence shown here is derived from an EMBL/GenBank/DDBJ whole genome shotgun (WGS) entry which is preliminary data.</text>
</comment>
<reference evidence="1" key="1">
    <citation type="submission" date="2023-07" db="EMBL/GenBank/DDBJ databases">
        <title>Black Yeasts Isolated from many extreme environments.</title>
        <authorList>
            <person name="Coleine C."/>
            <person name="Stajich J.E."/>
            <person name="Selbmann L."/>
        </authorList>
    </citation>
    <scope>NUCLEOTIDE SEQUENCE</scope>
    <source>
        <strain evidence="1">CCFEE 5714</strain>
    </source>
</reference>
<keyword evidence="2" id="KW-1185">Reference proteome</keyword>
<evidence type="ECO:0000313" key="1">
    <source>
        <dbReference type="EMBL" id="KAK3709284.1"/>
    </source>
</evidence>
<organism evidence="1 2">
    <name type="scientific">Vermiconidia calcicola</name>
    <dbReference type="NCBI Taxonomy" id="1690605"/>
    <lineage>
        <taxon>Eukaryota</taxon>
        <taxon>Fungi</taxon>
        <taxon>Dikarya</taxon>
        <taxon>Ascomycota</taxon>
        <taxon>Pezizomycotina</taxon>
        <taxon>Dothideomycetes</taxon>
        <taxon>Dothideomycetidae</taxon>
        <taxon>Mycosphaerellales</taxon>
        <taxon>Extremaceae</taxon>
        <taxon>Vermiconidia</taxon>
    </lineage>
</organism>
<gene>
    <name evidence="1" type="ORF">LTR37_011022</name>
</gene>
<evidence type="ECO:0000313" key="2">
    <source>
        <dbReference type="Proteomes" id="UP001281147"/>
    </source>
</evidence>
<dbReference type="Proteomes" id="UP001281147">
    <property type="component" value="Unassembled WGS sequence"/>
</dbReference>
<protein>
    <submittedName>
        <fullName evidence="1">Uncharacterized protein</fullName>
    </submittedName>
</protein>
<dbReference type="EMBL" id="JAUTXU010000094">
    <property type="protein sequence ID" value="KAK3709284.1"/>
    <property type="molecule type" value="Genomic_DNA"/>
</dbReference>
<sequence>MDKMDWATKFESYAETADGNEGTLPSDTTEIGCDREKLEADILAIAAEEDVQTALQKLLLSTPAEGDSQFCKKQLELKRQFLRGVQAILDASGDRRLETSHDMVSRLREEESALDVVEWFFTEAEHQRKEADDAQVELLASIFGEGDGRQQGA</sequence>
<proteinExistence type="predicted"/>